<feature type="transmembrane region" description="Helical" evidence="1">
    <location>
        <begin position="7"/>
        <end position="27"/>
    </location>
</feature>
<evidence type="ECO:0000313" key="3">
    <source>
        <dbReference type="Proteomes" id="UP000192738"/>
    </source>
</evidence>
<evidence type="ECO:0000256" key="1">
    <source>
        <dbReference type="SAM" id="Phobius"/>
    </source>
</evidence>
<organism evidence="2 3">
    <name type="scientific">Sporomusa malonica</name>
    <dbReference type="NCBI Taxonomy" id="112901"/>
    <lineage>
        <taxon>Bacteria</taxon>
        <taxon>Bacillati</taxon>
        <taxon>Bacillota</taxon>
        <taxon>Negativicutes</taxon>
        <taxon>Selenomonadales</taxon>
        <taxon>Sporomusaceae</taxon>
        <taxon>Sporomusa</taxon>
    </lineage>
</organism>
<keyword evidence="1" id="KW-0472">Membrane</keyword>
<dbReference type="InterPro" id="IPR006750">
    <property type="entry name" value="YdcZ"/>
</dbReference>
<keyword evidence="1" id="KW-1133">Transmembrane helix</keyword>
<gene>
    <name evidence="2" type="ORF">SAMN04488500_11724</name>
</gene>
<dbReference type="PANTHER" id="PTHR34821:SF2">
    <property type="entry name" value="INNER MEMBRANE PROTEIN YDCZ"/>
    <property type="match status" value="1"/>
</dbReference>
<dbReference type="GO" id="GO:0005886">
    <property type="term" value="C:plasma membrane"/>
    <property type="evidence" value="ECO:0007669"/>
    <property type="project" value="TreeGrafter"/>
</dbReference>
<dbReference type="EMBL" id="FWXI01000017">
    <property type="protein sequence ID" value="SMC99170.1"/>
    <property type="molecule type" value="Genomic_DNA"/>
</dbReference>
<keyword evidence="1" id="KW-0812">Transmembrane</keyword>
<name>A0A1W2DNX6_9FIRM</name>
<feature type="transmembrane region" description="Helical" evidence="1">
    <location>
        <begin position="119"/>
        <end position="139"/>
    </location>
</feature>
<reference evidence="2 3" key="1">
    <citation type="submission" date="2017-04" db="EMBL/GenBank/DDBJ databases">
        <authorList>
            <person name="Afonso C.L."/>
            <person name="Miller P.J."/>
            <person name="Scott M.A."/>
            <person name="Spackman E."/>
            <person name="Goraichik I."/>
            <person name="Dimitrov K.M."/>
            <person name="Suarez D.L."/>
            <person name="Swayne D.E."/>
        </authorList>
    </citation>
    <scope>NUCLEOTIDE SEQUENCE [LARGE SCALE GENOMIC DNA]</scope>
    <source>
        <strain evidence="2 3">DSM 5090</strain>
    </source>
</reference>
<dbReference type="Pfam" id="PF04657">
    <property type="entry name" value="DMT_YdcZ"/>
    <property type="match status" value="1"/>
</dbReference>
<dbReference type="PANTHER" id="PTHR34821">
    <property type="entry name" value="INNER MEMBRANE PROTEIN YDCZ"/>
    <property type="match status" value="1"/>
</dbReference>
<feature type="transmembrane region" description="Helical" evidence="1">
    <location>
        <begin position="87"/>
        <end position="107"/>
    </location>
</feature>
<feature type="transmembrane region" description="Helical" evidence="1">
    <location>
        <begin position="63"/>
        <end position="81"/>
    </location>
</feature>
<dbReference type="AlphaFoldDB" id="A0A1W2DNX6"/>
<protein>
    <submittedName>
        <fullName evidence="2">Transporter family-2 protein</fullName>
    </submittedName>
</protein>
<keyword evidence="3" id="KW-1185">Reference proteome</keyword>
<dbReference type="RefSeq" id="WP_176215569.1">
    <property type="nucleotide sequence ID" value="NZ_CP155572.1"/>
</dbReference>
<evidence type="ECO:0000313" key="2">
    <source>
        <dbReference type="EMBL" id="SMC99170.1"/>
    </source>
</evidence>
<sequence>MIVISGLMIGVLTAIMVSLNGILSTYLEMYNSVLIVHVAGLMTVIITLLIVREAVNKGSSAPLYLYCVGIFGVLMVVLTNICFQSIGVALTVATGLLGQSVLSALIDHNGWLGMPQHRFTARKIPGLVLILTGTAIMIVY</sequence>
<dbReference type="Proteomes" id="UP000192738">
    <property type="component" value="Unassembled WGS sequence"/>
</dbReference>
<proteinExistence type="predicted"/>
<accession>A0A1W2DNX6</accession>
<feature type="transmembrane region" description="Helical" evidence="1">
    <location>
        <begin position="33"/>
        <end position="51"/>
    </location>
</feature>
<dbReference type="STRING" id="112901.SAMN04488500_11724"/>